<evidence type="ECO:0000256" key="5">
    <source>
        <dbReference type="ARBA" id="ARBA00048200"/>
    </source>
</evidence>
<dbReference type="RefSeq" id="WP_380288144.1">
    <property type="nucleotide sequence ID" value="NZ_JBHULY010000005.1"/>
</dbReference>
<dbReference type="InterPro" id="IPR005913">
    <property type="entry name" value="dTDP_dehydrorham_reduct"/>
</dbReference>
<protein>
    <recommendedName>
        <fullName evidence="4 6">dTDP-4-dehydrorhamnose reductase</fullName>
        <ecNumber evidence="3 6">1.1.1.133</ecNumber>
    </recommendedName>
</protein>
<evidence type="ECO:0000259" key="7">
    <source>
        <dbReference type="Pfam" id="PF04321"/>
    </source>
</evidence>
<comment type="caution">
    <text evidence="8">The sequence shown here is derived from an EMBL/GenBank/DDBJ whole genome shotgun (WGS) entry which is preliminary data.</text>
</comment>
<evidence type="ECO:0000256" key="2">
    <source>
        <dbReference type="ARBA" id="ARBA00010944"/>
    </source>
</evidence>
<feature type="domain" description="RmlD-like substrate binding" evidence="7">
    <location>
        <begin position="4"/>
        <end position="262"/>
    </location>
</feature>
<organism evidence="8 9">
    <name type="scientific">Hyunsoonleella rubra</name>
    <dbReference type="NCBI Taxonomy" id="1737062"/>
    <lineage>
        <taxon>Bacteria</taxon>
        <taxon>Pseudomonadati</taxon>
        <taxon>Bacteroidota</taxon>
        <taxon>Flavobacteriia</taxon>
        <taxon>Flavobacteriales</taxon>
        <taxon>Flavobacteriaceae</taxon>
    </lineage>
</organism>
<evidence type="ECO:0000313" key="8">
    <source>
        <dbReference type="EMBL" id="MFD2724775.1"/>
    </source>
</evidence>
<evidence type="ECO:0000256" key="3">
    <source>
        <dbReference type="ARBA" id="ARBA00012929"/>
    </source>
</evidence>
<dbReference type="SUPFAM" id="SSF51735">
    <property type="entry name" value="NAD(P)-binding Rossmann-fold domains"/>
    <property type="match status" value="1"/>
</dbReference>
<keyword evidence="6 8" id="KW-0560">Oxidoreductase</keyword>
<evidence type="ECO:0000256" key="6">
    <source>
        <dbReference type="RuleBase" id="RU364082"/>
    </source>
</evidence>
<dbReference type="EC" id="1.1.1.133" evidence="3 6"/>
<dbReference type="PANTHER" id="PTHR10491:SF4">
    <property type="entry name" value="METHIONINE ADENOSYLTRANSFERASE 2 SUBUNIT BETA"/>
    <property type="match status" value="1"/>
</dbReference>
<evidence type="ECO:0000256" key="4">
    <source>
        <dbReference type="ARBA" id="ARBA00017099"/>
    </source>
</evidence>
<evidence type="ECO:0000313" key="9">
    <source>
        <dbReference type="Proteomes" id="UP001597476"/>
    </source>
</evidence>
<comment type="catalytic activity">
    <reaction evidence="5">
        <text>dTDP-beta-L-rhamnose + NADP(+) = dTDP-4-dehydro-beta-L-rhamnose + NADPH + H(+)</text>
        <dbReference type="Rhea" id="RHEA:21796"/>
        <dbReference type="ChEBI" id="CHEBI:15378"/>
        <dbReference type="ChEBI" id="CHEBI:57510"/>
        <dbReference type="ChEBI" id="CHEBI:57783"/>
        <dbReference type="ChEBI" id="CHEBI:58349"/>
        <dbReference type="ChEBI" id="CHEBI:62830"/>
        <dbReference type="EC" id="1.1.1.133"/>
    </reaction>
</comment>
<dbReference type="Proteomes" id="UP001597476">
    <property type="component" value="Unassembled WGS sequence"/>
</dbReference>
<gene>
    <name evidence="8" type="primary">rfbD</name>
    <name evidence="8" type="ORF">ACFSR8_01005</name>
</gene>
<comment type="similarity">
    <text evidence="2 6">Belongs to the dTDP-4-dehydrorhamnose reductase family.</text>
</comment>
<comment type="pathway">
    <text evidence="1 6">Carbohydrate biosynthesis; dTDP-L-rhamnose biosynthesis.</text>
</comment>
<dbReference type="Gene3D" id="3.40.50.720">
    <property type="entry name" value="NAD(P)-binding Rossmann-like Domain"/>
    <property type="match status" value="1"/>
</dbReference>
<dbReference type="CDD" id="cd05254">
    <property type="entry name" value="dTDP_HR_like_SDR_e"/>
    <property type="match status" value="1"/>
</dbReference>
<evidence type="ECO:0000256" key="1">
    <source>
        <dbReference type="ARBA" id="ARBA00004781"/>
    </source>
</evidence>
<dbReference type="GO" id="GO:0008831">
    <property type="term" value="F:dTDP-4-dehydrorhamnose reductase activity"/>
    <property type="evidence" value="ECO:0007669"/>
    <property type="project" value="UniProtKB-EC"/>
</dbReference>
<sequence>MSIKVLVTGANGQLGKTIEELFADNNDNIHFTFASKEALDITDQQQVTSFIKKSKFDYCINCAAYTNVEQAEKTPKPAYLINSEAVKYLAEASKAHNVVLIHISTDYVFDGIKNQPYTVNDKTNPINEYGKSKLLGEQYIAQTMDAYFIIRTSWLYSKKYGKNFYKTVLNKAKAGERLSITSAQKSCPTNTISISNFIYEFILSSSKNYGLYHFSDETEMTWYDFAKEIAKENDIEDTKIERSEAYKTFAQRPRYSVLNNNNNKSW</sequence>
<dbReference type="NCBIfam" id="TIGR01214">
    <property type="entry name" value="rmlD"/>
    <property type="match status" value="1"/>
</dbReference>
<dbReference type="Gene3D" id="3.90.25.10">
    <property type="entry name" value="UDP-galactose 4-epimerase, domain 1"/>
    <property type="match status" value="1"/>
</dbReference>
<accession>A0ABW5T8J2</accession>
<keyword evidence="6" id="KW-0521">NADP</keyword>
<comment type="function">
    <text evidence="6">Catalyzes the reduction of dTDP-6-deoxy-L-lyxo-4-hexulose to yield dTDP-L-rhamnose.</text>
</comment>
<proteinExistence type="inferred from homology"/>
<dbReference type="EMBL" id="JBHULY010000005">
    <property type="protein sequence ID" value="MFD2724775.1"/>
    <property type="molecule type" value="Genomic_DNA"/>
</dbReference>
<dbReference type="Pfam" id="PF04321">
    <property type="entry name" value="RmlD_sub_bind"/>
    <property type="match status" value="1"/>
</dbReference>
<dbReference type="InterPro" id="IPR029903">
    <property type="entry name" value="RmlD-like-bd"/>
</dbReference>
<dbReference type="InterPro" id="IPR036291">
    <property type="entry name" value="NAD(P)-bd_dom_sf"/>
</dbReference>
<keyword evidence="9" id="KW-1185">Reference proteome</keyword>
<reference evidence="9" key="1">
    <citation type="journal article" date="2019" name="Int. J. Syst. Evol. Microbiol.">
        <title>The Global Catalogue of Microorganisms (GCM) 10K type strain sequencing project: providing services to taxonomists for standard genome sequencing and annotation.</title>
        <authorList>
            <consortium name="The Broad Institute Genomics Platform"/>
            <consortium name="The Broad Institute Genome Sequencing Center for Infectious Disease"/>
            <person name="Wu L."/>
            <person name="Ma J."/>
        </authorList>
    </citation>
    <scope>NUCLEOTIDE SEQUENCE [LARGE SCALE GENOMIC DNA]</scope>
    <source>
        <strain evidence="9">KCTC 42398</strain>
    </source>
</reference>
<dbReference type="PANTHER" id="PTHR10491">
    <property type="entry name" value="DTDP-4-DEHYDRORHAMNOSE REDUCTASE"/>
    <property type="match status" value="1"/>
</dbReference>
<name>A0ABW5T8J2_9FLAO</name>